<sequence>MLKIAIIHGPNPMDGKDMDGEITRLETEDEHEQHIVTLVDFLRRHYKDDQNLQQLKMTHPIQTACYVFTRLGDIVFIDTTGANPKSHVGIGTFMMPKELTEKQKVGLQKFQNQIADYNDVRIDYDIQYDEGFFDSQTLRGTGKNAVSVIDRYLEKVATSKKMK</sequence>
<evidence type="ECO:0000313" key="1">
    <source>
        <dbReference type="EMBL" id="HIQ64820.1"/>
    </source>
</evidence>
<organism evidence="1 2">
    <name type="scientific">Candidatus Faecenecus gallistercoris</name>
    <dbReference type="NCBI Taxonomy" id="2840793"/>
    <lineage>
        <taxon>Bacteria</taxon>
        <taxon>Bacillati</taxon>
        <taxon>Bacillota</taxon>
        <taxon>Bacillota incertae sedis</taxon>
        <taxon>Candidatus Faecenecus</taxon>
    </lineage>
</organism>
<comment type="caution">
    <text evidence="1">The sequence shown here is derived from an EMBL/GenBank/DDBJ whole genome shotgun (WGS) entry which is preliminary data.</text>
</comment>
<reference evidence="1" key="1">
    <citation type="submission" date="2020-10" db="EMBL/GenBank/DDBJ databases">
        <authorList>
            <person name="Gilroy R."/>
        </authorList>
    </citation>
    <scope>NUCLEOTIDE SEQUENCE</scope>
    <source>
        <strain evidence="1">CHK165-10780</strain>
    </source>
</reference>
<protein>
    <submittedName>
        <fullName evidence="1">Uncharacterized protein</fullName>
    </submittedName>
</protein>
<gene>
    <name evidence="1" type="ORF">IAC85_03685</name>
</gene>
<name>A0A9D1CKH4_9FIRM</name>
<dbReference type="EMBL" id="DVFU01000069">
    <property type="protein sequence ID" value="HIQ64820.1"/>
    <property type="molecule type" value="Genomic_DNA"/>
</dbReference>
<evidence type="ECO:0000313" key="2">
    <source>
        <dbReference type="Proteomes" id="UP000886725"/>
    </source>
</evidence>
<reference evidence="1" key="2">
    <citation type="journal article" date="2021" name="PeerJ">
        <title>Extensive microbial diversity within the chicken gut microbiome revealed by metagenomics and culture.</title>
        <authorList>
            <person name="Gilroy R."/>
            <person name="Ravi A."/>
            <person name="Getino M."/>
            <person name="Pursley I."/>
            <person name="Horton D.L."/>
            <person name="Alikhan N.F."/>
            <person name="Baker D."/>
            <person name="Gharbi K."/>
            <person name="Hall N."/>
            <person name="Watson M."/>
            <person name="Adriaenssens E.M."/>
            <person name="Foster-Nyarko E."/>
            <person name="Jarju S."/>
            <person name="Secka A."/>
            <person name="Antonio M."/>
            <person name="Oren A."/>
            <person name="Chaudhuri R.R."/>
            <person name="La Ragione R."/>
            <person name="Hildebrand F."/>
            <person name="Pallen M.J."/>
        </authorList>
    </citation>
    <scope>NUCLEOTIDE SEQUENCE</scope>
    <source>
        <strain evidence="1">CHK165-10780</strain>
    </source>
</reference>
<dbReference type="AlphaFoldDB" id="A0A9D1CKH4"/>
<dbReference type="Proteomes" id="UP000886725">
    <property type="component" value="Unassembled WGS sequence"/>
</dbReference>
<accession>A0A9D1CKH4</accession>
<proteinExistence type="predicted"/>